<comment type="caution">
    <text evidence="14">The sequence shown here is derived from an EMBL/GenBank/DDBJ whole genome shotgun (WGS) entry which is preliminary data.</text>
</comment>
<comment type="function">
    <text evidence="9">Catalyzes the pyruvoyl-dependent decarboxylation of aspartate to produce beta-alanine.</text>
</comment>
<dbReference type="GO" id="GO:0006523">
    <property type="term" value="P:alanine biosynthetic process"/>
    <property type="evidence" value="ECO:0007669"/>
    <property type="project" value="InterPro"/>
</dbReference>
<keyword evidence="2 9" id="KW-0566">Pantothenate biosynthesis</keyword>
<keyword evidence="1 9" id="KW-0963">Cytoplasm</keyword>
<evidence type="ECO:0000256" key="12">
    <source>
        <dbReference type="PIRSR" id="PIRSR006246-3"/>
    </source>
</evidence>
<evidence type="ECO:0000256" key="5">
    <source>
        <dbReference type="ARBA" id="ARBA00023145"/>
    </source>
</evidence>
<dbReference type="PANTHER" id="PTHR21012:SF0">
    <property type="entry name" value="ASPARTATE 1-DECARBOXYLASE"/>
    <property type="match status" value="1"/>
</dbReference>
<evidence type="ECO:0000256" key="6">
    <source>
        <dbReference type="ARBA" id="ARBA00023239"/>
    </source>
</evidence>
<evidence type="ECO:0000256" key="2">
    <source>
        <dbReference type="ARBA" id="ARBA00022655"/>
    </source>
</evidence>
<dbReference type="OrthoDB" id="9803983at2"/>
<dbReference type="EMBL" id="VFOQ01000001">
    <property type="protein sequence ID" value="TQL61790.1"/>
    <property type="molecule type" value="Genomic_DNA"/>
</dbReference>
<feature type="active site" description="Schiff-base intermediate with substrate; via pyruvic acid" evidence="9 10">
    <location>
        <position position="25"/>
    </location>
</feature>
<comment type="cofactor">
    <cofactor evidence="9 10">
        <name>pyruvate</name>
        <dbReference type="ChEBI" id="CHEBI:15361"/>
    </cofactor>
    <text evidence="9 10">Binds 1 pyruvoyl group covalently per subunit.</text>
</comment>
<dbReference type="CDD" id="cd06919">
    <property type="entry name" value="Asp_decarbox"/>
    <property type="match status" value="1"/>
</dbReference>
<feature type="binding site" evidence="9 11">
    <location>
        <position position="57"/>
    </location>
    <ligand>
        <name>substrate</name>
    </ligand>
</feature>
<dbReference type="Proteomes" id="UP000319514">
    <property type="component" value="Unassembled WGS sequence"/>
</dbReference>
<evidence type="ECO:0000256" key="11">
    <source>
        <dbReference type="PIRSR" id="PIRSR006246-2"/>
    </source>
</evidence>
<keyword evidence="15" id="KW-1185">Reference proteome</keyword>
<evidence type="ECO:0000313" key="15">
    <source>
        <dbReference type="Proteomes" id="UP000319514"/>
    </source>
</evidence>
<feature type="chain" id="PRO_5023479437" description="Aspartate 1-decarboxylase alpha chain" evidence="9 13">
    <location>
        <begin position="25"/>
        <end position="140"/>
    </location>
</feature>
<evidence type="ECO:0000256" key="1">
    <source>
        <dbReference type="ARBA" id="ARBA00022490"/>
    </source>
</evidence>
<evidence type="ECO:0000256" key="9">
    <source>
        <dbReference type="HAMAP-Rule" id="MF_00446"/>
    </source>
</evidence>
<evidence type="ECO:0000256" key="8">
    <source>
        <dbReference type="ARBA" id="ARBA00023317"/>
    </source>
</evidence>
<keyword evidence="7 9" id="KW-0704">Schiff base</keyword>
<feature type="chain" id="PRO_5023479438" description="Aspartate 1-decarboxylase beta chain" evidence="9 13">
    <location>
        <begin position="1"/>
        <end position="24"/>
    </location>
</feature>
<comment type="catalytic activity">
    <reaction evidence="9">
        <text>L-aspartate + H(+) = beta-alanine + CO2</text>
        <dbReference type="Rhea" id="RHEA:19497"/>
        <dbReference type="ChEBI" id="CHEBI:15378"/>
        <dbReference type="ChEBI" id="CHEBI:16526"/>
        <dbReference type="ChEBI" id="CHEBI:29991"/>
        <dbReference type="ChEBI" id="CHEBI:57966"/>
        <dbReference type="EC" id="4.1.1.11"/>
    </reaction>
</comment>
<feature type="active site" description="Proton donor" evidence="9 10">
    <location>
        <position position="58"/>
    </location>
</feature>
<evidence type="ECO:0000256" key="10">
    <source>
        <dbReference type="PIRSR" id="PIRSR006246-1"/>
    </source>
</evidence>
<keyword evidence="4 9" id="KW-0068">Autocatalytic cleavage</keyword>
<dbReference type="SUPFAM" id="SSF50692">
    <property type="entry name" value="ADC-like"/>
    <property type="match status" value="1"/>
</dbReference>
<keyword evidence="3 9" id="KW-0210">Decarboxylase</keyword>
<sequence>MQRFMLYAKIHRATVTQADLNYVGSVTVDRLLLEAAGLLPGERVDIVDVTNGNRLTTYVIEGEAGSGTICINGAAAHLIQPGDIVILIAYAGMDDAEARSFVPKVVFVDHDNRIVDVSGDPGQVPEGFGLESSGLARGAM</sequence>
<dbReference type="PANTHER" id="PTHR21012">
    <property type="entry name" value="ASPARTATE 1-DECARBOXYLASE"/>
    <property type="match status" value="1"/>
</dbReference>
<name>A0A542ZNL8_9MICO</name>
<accession>A0A542ZNL8</accession>
<keyword evidence="8 9" id="KW-0670">Pyruvate</keyword>
<gene>
    <name evidence="9" type="primary">panD</name>
    <name evidence="14" type="ORF">FB474_3209</name>
</gene>
<dbReference type="GO" id="GO:0015940">
    <property type="term" value="P:pantothenate biosynthetic process"/>
    <property type="evidence" value="ECO:0007669"/>
    <property type="project" value="UniProtKB-UniRule"/>
</dbReference>
<feature type="binding site" evidence="9 11">
    <location>
        <begin position="73"/>
        <end position="75"/>
    </location>
    <ligand>
        <name>substrate</name>
    </ligand>
</feature>
<evidence type="ECO:0000313" key="14">
    <source>
        <dbReference type="EMBL" id="TQL61790.1"/>
    </source>
</evidence>
<comment type="PTM">
    <text evidence="9 12">Is synthesized initially as an inactive proenzyme, which is activated by self-cleavage at a specific serine bond to produce a beta-subunit with a hydroxyl group at its C-terminus and an alpha-subunit with a pyruvoyl group at its N-terminus.</text>
</comment>
<reference evidence="14 15" key="1">
    <citation type="submission" date="2019-06" db="EMBL/GenBank/DDBJ databases">
        <title>Sequencing the genomes of 1000 actinobacteria strains.</title>
        <authorList>
            <person name="Klenk H.-P."/>
        </authorList>
    </citation>
    <scope>NUCLEOTIDE SEQUENCE [LARGE SCALE GENOMIC DNA]</scope>
    <source>
        <strain evidence="14 15">DSM 18082</strain>
    </source>
</reference>
<dbReference type="EC" id="4.1.1.11" evidence="9"/>
<dbReference type="Pfam" id="PF02261">
    <property type="entry name" value="Asp_decarbox"/>
    <property type="match status" value="1"/>
</dbReference>
<dbReference type="GO" id="GO:0004068">
    <property type="term" value="F:aspartate 1-decarboxylase activity"/>
    <property type="evidence" value="ECO:0007669"/>
    <property type="project" value="UniProtKB-UniRule"/>
</dbReference>
<feature type="modified residue" description="Pyruvic acid (Ser)" evidence="9 12">
    <location>
        <position position="25"/>
    </location>
</feature>
<comment type="subunit">
    <text evidence="9">Heterooctamer of four alpha and four beta subunits.</text>
</comment>
<dbReference type="RefSeq" id="WP_141789523.1">
    <property type="nucleotide sequence ID" value="NZ_BAAAKX010000012.1"/>
</dbReference>
<keyword evidence="5 9" id="KW-0865">Zymogen</keyword>
<dbReference type="PIRSF" id="PIRSF006246">
    <property type="entry name" value="Asp_decarbox"/>
    <property type="match status" value="1"/>
</dbReference>
<dbReference type="AlphaFoldDB" id="A0A542ZNL8"/>
<dbReference type="GO" id="GO:0005829">
    <property type="term" value="C:cytosol"/>
    <property type="evidence" value="ECO:0007669"/>
    <property type="project" value="TreeGrafter"/>
</dbReference>
<comment type="subcellular location">
    <subcellularLocation>
        <location evidence="9">Cytoplasm</location>
    </subcellularLocation>
</comment>
<evidence type="ECO:0000256" key="4">
    <source>
        <dbReference type="ARBA" id="ARBA00022813"/>
    </source>
</evidence>
<organism evidence="14 15">
    <name type="scientific">Oryzihumus leptocrescens</name>
    <dbReference type="NCBI Taxonomy" id="297536"/>
    <lineage>
        <taxon>Bacteria</taxon>
        <taxon>Bacillati</taxon>
        <taxon>Actinomycetota</taxon>
        <taxon>Actinomycetes</taxon>
        <taxon>Micrococcales</taxon>
        <taxon>Intrasporangiaceae</taxon>
        <taxon>Oryzihumus</taxon>
    </lineage>
</organism>
<evidence type="ECO:0000256" key="7">
    <source>
        <dbReference type="ARBA" id="ARBA00023270"/>
    </source>
</evidence>
<evidence type="ECO:0000256" key="3">
    <source>
        <dbReference type="ARBA" id="ARBA00022793"/>
    </source>
</evidence>
<dbReference type="InterPro" id="IPR009010">
    <property type="entry name" value="Asp_de-COase-like_dom_sf"/>
</dbReference>
<dbReference type="InterPro" id="IPR003190">
    <property type="entry name" value="Asp_decarbox"/>
</dbReference>
<dbReference type="Gene3D" id="2.40.40.20">
    <property type="match status" value="1"/>
</dbReference>
<proteinExistence type="inferred from homology"/>
<comment type="similarity">
    <text evidence="9">Belongs to the PanD family.</text>
</comment>
<comment type="pathway">
    <text evidence="9">Cofactor biosynthesis; (R)-pantothenate biosynthesis; beta-alanine from L-aspartate: step 1/1.</text>
</comment>
<dbReference type="NCBIfam" id="TIGR00223">
    <property type="entry name" value="panD"/>
    <property type="match status" value="1"/>
</dbReference>
<dbReference type="UniPathway" id="UPA00028">
    <property type="reaction ID" value="UER00002"/>
</dbReference>
<keyword evidence="6 9" id="KW-0456">Lyase</keyword>
<evidence type="ECO:0000256" key="13">
    <source>
        <dbReference type="PIRSR" id="PIRSR006246-5"/>
    </source>
</evidence>
<protein>
    <recommendedName>
        <fullName evidence="9">Aspartate 1-decarboxylase</fullName>
        <ecNumber evidence="9">4.1.1.11</ecNumber>
    </recommendedName>
    <alternativeName>
        <fullName evidence="9">Aspartate alpha-decarboxylase</fullName>
    </alternativeName>
    <component>
        <recommendedName>
            <fullName evidence="9">Aspartate 1-decarboxylase beta chain</fullName>
        </recommendedName>
    </component>
    <component>
        <recommendedName>
            <fullName evidence="9">Aspartate 1-decarboxylase alpha chain</fullName>
        </recommendedName>
    </component>
</protein>
<dbReference type="HAMAP" id="MF_00446">
    <property type="entry name" value="PanD"/>
    <property type="match status" value="1"/>
</dbReference>